<reference evidence="1 2" key="1">
    <citation type="journal article" date="2018" name="Front. Plant Sci.">
        <title>Red Clover (Trifolium pratense) and Zigzag Clover (T. medium) - A Picture of Genomic Similarities and Differences.</title>
        <authorList>
            <person name="Dluhosova J."/>
            <person name="Istvanek J."/>
            <person name="Nedelnik J."/>
            <person name="Repkova J."/>
        </authorList>
    </citation>
    <scope>NUCLEOTIDE SEQUENCE [LARGE SCALE GENOMIC DNA]</scope>
    <source>
        <strain evidence="2">cv. 10/8</strain>
        <tissue evidence="1">Leaf</tissue>
    </source>
</reference>
<name>A0A392UX74_9FABA</name>
<dbReference type="EMBL" id="LXQA010980048">
    <property type="protein sequence ID" value="MCI79722.1"/>
    <property type="molecule type" value="Genomic_DNA"/>
</dbReference>
<dbReference type="Proteomes" id="UP000265520">
    <property type="component" value="Unassembled WGS sequence"/>
</dbReference>
<dbReference type="AlphaFoldDB" id="A0A392UX74"/>
<feature type="non-terminal residue" evidence="1">
    <location>
        <position position="44"/>
    </location>
</feature>
<accession>A0A392UX74</accession>
<evidence type="ECO:0000313" key="1">
    <source>
        <dbReference type="EMBL" id="MCI79722.1"/>
    </source>
</evidence>
<protein>
    <submittedName>
        <fullName evidence="1">Uncharacterized protein</fullName>
    </submittedName>
</protein>
<keyword evidence="2" id="KW-1185">Reference proteome</keyword>
<evidence type="ECO:0000313" key="2">
    <source>
        <dbReference type="Proteomes" id="UP000265520"/>
    </source>
</evidence>
<comment type="caution">
    <text evidence="1">The sequence shown here is derived from an EMBL/GenBank/DDBJ whole genome shotgun (WGS) entry which is preliminary data.</text>
</comment>
<organism evidence="1 2">
    <name type="scientific">Trifolium medium</name>
    <dbReference type="NCBI Taxonomy" id="97028"/>
    <lineage>
        <taxon>Eukaryota</taxon>
        <taxon>Viridiplantae</taxon>
        <taxon>Streptophyta</taxon>
        <taxon>Embryophyta</taxon>
        <taxon>Tracheophyta</taxon>
        <taxon>Spermatophyta</taxon>
        <taxon>Magnoliopsida</taxon>
        <taxon>eudicotyledons</taxon>
        <taxon>Gunneridae</taxon>
        <taxon>Pentapetalae</taxon>
        <taxon>rosids</taxon>
        <taxon>fabids</taxon>
        <taxon>Fabales</taxon>
        <taxon>Fabaceae</taxon>
        <taxon>Papilionoideae</taxon>
        <taxon>50 kb inversion clade</taxon>
        <taxon>NPAAA clade</taxon>
        <taxon>Hologalegina</taxon>
        <taxon>IRL clade</taxon>
        <taxon>Trifolieae</taxon>
        <taxon>Trifolium</taxon>
    </lineage>
</organism>
<proteinExistence type="predicted"/>
<sequence length="44" mass="4863">MAQGHQPDIIFLSLTLSKARRMESIRVSLNYDACLAINVEGRSG</sequence>